<protein>
    <submittedName>
        <fullName evidence="1">Lipoprotein</fullName>
    </submittedName>
</protein>
<dbReference type="RefSeq" id="WP_010570078.1">
    <property type="nucleotide sequence ID" value="NZ_AHMO02000011.1"/>
</dbReference>
<dbReference type="Proteomes" id="UP000015454">
    <property type="component" value="Unassembled WGS sequence"/>
</dbReference>
<accession>T0GD62</accession>
<dbReference type="PROSITE" id="PS51257">
    <property type="entry name" value="PROKAR_LIPOPROTEIN"/>
    <property type="match status" value="1"/>
</dbReference>
<evidence type="ECO:0000313" key="2">
    <source>
        <dbReference type="Proteomes" id="UP000015454"/>
    </source>
</evidence>
<name>T0GD62_9LEPT</name>
<sequence length="220" mass="25371">MIKYIAILIQFVNLLTSCSGDSLAEETDPIKYREKTVVDYFFRLPKEFLGFGLKTDEQRIAALLNFKNHYDTRGMEKYALIESSPNTLQLRAGLLEGTSDIVLASWKNAEHSDIIGIIRTYSDTDSSETLSLKFYKNESNSWKEITDQIFPGIKAKYFEPINLKHLPKDSIPAHIHCSLIGNYNDIACRFSLVGENPEDYYKKPSIVYHWEKNRFVLLNE</sequence>
<keyword evidence="1" id="KW-0449">Lipoprotein</keyword>
<evidence type="ECO:0000313" key="1">
    <source>
        <dbReference type="EMBL" id="EQA43358.1"/>
    </source>
</evidence>
<comment type="caution">
    <text evidence="1">The sequence shown here is derived from an EMBL/GenBank/DDBJ whole genome shotgun (WGS) entry which is preliminary data.</text>
</comment>
<proteinExistence type="predicted"/>
<reference evidence="1" key="1">
    <citation type="submission" date="2013-05" db="EMBL/GenBank/DDBJ databases">
        <authorList>
            <person name="Harkins D.M."/>
            <person name="Durkin A.S."/>
            <person name="Brinkac L.M."/>
            <person name="Haft D.H."/>
            <person name="Selengut J.D."/>
            <person name="Sanka R."/>
            <person name="DePew J."/>
            <person name="Purushe J."/>
            <person name="Hartskeerl R.A."/>
            <person name="Ahmed A."/>
            <person name="van der Linden H."/>
            <person name="Goris M.G.A."/>
            <person name="Vinetz J.M."/>
            <person name="Sutton G.G."/>
            <person name="Nierman W.C."/>
            <person name="Fouts D.E."/>
        </authorList>
    </citation>
    <scope>NUCLEOTIDE SEQUENCE [LARGE SCALE GENOMIC DNA]</scope>
    <source>
        <strain evidence="1">5399</strain>
    </source>
</reference>
<gene>
    <name evidence="1" type="ORF">LEP1GSC050_1674</name>
</gene>
<organism evidence="1 2">
    <name type="scientific">Leptospira broomii serovar Hurstbridge str. 5399</name>
    <dbReference type="NCBI Taxonomy" id="1049789"/>
    <lineage>
        <taxon>Bacteria</taxon>
        <taxon>Pseudomonadati</taxon>
        <taxon>Spirochaetota</taxon>
        <taxon>Spirochaetia</taxon>
        <taxon>Leptospirales</taxon>
        <taxon>Leptospiraceae</taxon>
        <taxon>Leptospira</taxon>
    </lineage>
</organism>
<keyword evidence="2" id="KW-1185">Reference proteome</keyword>
<dbReference type="EMBL" id="AHMO02000011">
    <property type="protein sequence ID" value="EQA43358.1"/>
    <property type="molecule type" value="Genomic_DNA"/>
</dbReference>
<dbReference type="AlphaFoldDB" id="T0GD62"/>
<dbReference type="OrthoDB" id="324594at2"/>